<protein>
    <submittedName>
        <fullName evidence="2">Uncharacterized protein</fullName>
    </submittedName>
</protein>
<feature type="region of interest" description="Disordered" evidence="1">
    <location>
        <begin position="268"/>
        <end position="313"/>
    </location>
</feature>
<evidence type="ECO:0000313" key="3">
    <source>
        <dbReference type="Proteomes" id="UP000631114"/>
    </source>
</evidence>
<evidence type="ECO:0000256" key="1">
    <source>
        <dbReference type="SAM" id="MobiDB-lite"/>
    </source>
</evidence>
<sequence length="313" mass="34055">MRREVSSAAVACHLHPSITVPPLLKLAWLHHSLASSPLRLSPLPERSTTSPLSLAMEEKFLACSVLCEDEKQAVLCEESIATNCGPMYKEPAVHGALIVSTILSSSDLKSLWLKEVKQNVTLKDLNPRVEIHYGIPSTASILAFDPFQRLLPIGTLEEEEIMSSSLTLLLRVCLAFHFALAVRARPYTKVSNVRKYGAVGTQPSPPRRNRSSLHTRQPAGVLIRVFEGERTGTKDNNIFGGQDPQAKNKITITNDKGRLSKDEIERWSRRASANPSLQRCTRGAGADMGGAGMDEDGPSVGGSGVGPKIEEVD</sequence>
<comment type="caution">
    <text evidence="2">The sequence shown here is derived from an EMBL/GenBank/DDBJ whole genome shotgun (WGS) entry which is preliminary data.</text>
</comment>
<dbReference type="Gene3D" id="3.40.640.10">
    <property type="entry name" value="Type I PLP-dependent aspartate aminotransferase-like (Major domain)"/>
    <property type="match status" value="1"/>
</dbReference>
<dbReference type="EMBL" id="JADFTS010000001">
    <property type="protein sequence ID" value="KAF9623621.1"/>
    <property type="molecule type" value="Genomic_DNA"/>
</dbReference>
<proteinExistence type="predicted"/>
<organism evidence="2 3">
    <name type="scientific">Coptis chinensis</name>
    <dbReference type="NCBI Taxonomy" id="261450"/>
    <lineage>
        <taxon>Eukaryota</taxon>
        <taxon>Viridiplantae</taxon>
        <taxon>Streptophyta</taxon>
        <taxon>Embryophyta</taxon>
        <taxon>Tracheophyta</taxon>
        <taxon>Spermatophyta</taxon>
        <taxon>Magnoliopsida</taxon>
        <taxon>Ranunculales</taxon>
        <taxon>Ranunculaceae</taxon>
        <taxon>Coptidoideae</taxon>
        <taxon>Coptis</taxon>
    </lineage>
</organism>
<evidence type="ECO:0000313" key="2">
    <source>
        <dbReference type="EMBL" id="KAF9623621.1"/>
    </source>
</evidence>
<accession>A0A835MH74</accession>
<gene>
    <name evidence="2" type="ORF">IFM89_003548</name>
</gene>
<reference evidence="2 3" key="1">
    <citation type="submission" date="2020-10" db="EMBL/GenBank/DDBJ databases">
        <title>The Coptis chinensis genome and diversification of protoberbering-type alkaloids.</title>
        <authorList>
            <person name="Wang B."/>
            <person name="Shu S."/>
            <person name="Song C."/>
            <person name="Liu Y."/>
        </authorList>
    </citation>
    <scope>NUCLEOTIDE SEQUENCE [LARGE SCALE GENOMIC DNA]</scope>
    <source>
        <strain evidence="2">HL-2020</strain>
        <tissue evidence="2">Leaf</tissue>
    </source>
</reference>
<keyword evidence="3" id="KW-1185">Reference proteome</keyword>
<dbReference type="Proteomes" id="UP000631114">
    <property type="component" value="Unassembled WGS sequence"/>
</dbReference>
<dbReference type="AlphaFoldDB" id="A0A835MH74"/>
<name>A0A835MH74_9MAGN</name>
<dbReference type="OrthoDB" id="19944at2759"/>
<dbReference type="InterPro" id="IPR015421">
    <property type="entry name" value="PyrdxlP-dep_Trfase_major"/>
</dbReference>